<comment type="caution">
    <text evidence="2">The sequence shown here is derived from an EMBL/GenBank/DDBJ whole genome shotgun (WGS) entry which is preliminary data.</text>
</comment>
<keyword evidence="1" id="KW-0472">Membrane</keyword>
<proteinExistence type="predicted"/>
<keyword evidence="1" id="KW-1133">Transmembrane helix</keyword>
<accession>A0A316DW28</accession>
<evidence type="ECO:0000313" key="2">
    <source>
        <dbReference type="EMBL" id="PWK22567.1"/>
    </source>
</evidence>
<organism evidence="2 3">
    <name type="scientific">Maribacter polysiphoniae</name>
    <dbReference type="NCBI Taxonomy" id="429344"/>
    <lineage>
        <taxon>Bacteria</taxon>
        <taxon>Pseudomonadati</taxon>
        <taxon>Bacteroidota</taxon>
        <taxon>Flavobacteriia</taxon>
        <taxon>Flavobacteriales</taxon>
        <taxon>Flavobacteriaceae</taxon>
        <taxon>Maribacter</taxon>
    </lineage>
</organism>
<reference evidence="2 3" key="1">
    <citation type="submission" date="2018-05" db="EMBL/GenBank/DDBJ databases">
        <title>Genomic Encyclopedia of Archaeal and Bacterial Type Strains, Phase II (KMG-II): from individual species to whole genera.</title>
        <authorList>
            <person name="Goeker M."/>
        </authorList>
    </citation>
    <scope>NUCLEOTIDE SEQUENCE [LARGE SCALE GENOMIC DNA]</scope>
    <source>
        <strain evidence="2 3">DSM 23514</strain>
    </source>
</reference>
<dbReference type="Proteomes" id="UP000245667">
    <property type="component" value="Unassembled WGS sequence"/>
</dbReference>
<feature type="transmembrane region" description="Helical" evidence="1">
    <location>
        <begin position="6"/>
        <end position="28"/>
    </location>
</feature>
<name>A0A316DW28_9FLAO</name>
<gene>
    <name evidence="2" type="ORF">LX92_03042</name>
</gene>
<dbReference type="EMBL" id="QGGQ01000007">
    <property type="protein sequence ID" value="PWK22567.1"/>
    <property type="molecule type" value="Genomic_DNA"/>
</dbReference>
<evidence type="ECO:0000256" key="1">
    <source>
        <dbReference type="SAM" id="Phobius"/>
    </source>
</evidence>
<keyword evidence="1" id="KW-0812">Transmembrane</keyword>
<dbReference type="AlphaFoldDB" id="A0A316DW28"/>
<sequence>MKRERYSALSFSVVQFISIEGFCMISVFKKLTTMSLGTSENILNTNPCNTLMGNNI</sequence>
<evidence type="ECO:0000313" key="3">
    <source>
        <dbReference type="Proteomes" id="UP000245667"/>
    </source>
</evidence>
<protein>
    <submittedName>
        <fullName evidence="2">Uncharacterized protein</fullName>
    </submittedName>
</protein>